<accession>A0A4V4HGK2</accession>
<gene>
    <name evidence="1" type="ORF">K435DRAFT_795187</name>
</gene>
<keyword evidence="2" id="KW-1185">Reference proteome</keyword>
<dbReference type="EMBL" id="ML179124">
    <property type="protein sequence ID" value="THU99175.1"/>
    <property type="molecule type" value="Genomic_DNA"/>
</dbReference>
<protein>
    <submittedName>
        <fullName evidence="1">Uncharacterized protein</fullName>
    </submittedName>
</protein>
<reference evidence="1 2" key="1">
    <citation type="journal article" date="2019" name="Nat. Ecol. Evol.">
        <title>Megaphylogeny resolves global patterns of mushroom evolution.</title>
        <authorList>
            <person name="Varga T."/>
            <person name="Krizsan K."/>
            <person name="Foldi C."/>
            <person name="Dima B."/>
            <person name="Sanchez-Garcia M."/>
            <person name="Sanchez-Ramirez S."/>
            <person name="Szollosi G.J."/>
            <person name="Szarkandi J.G."/>
            <person name="Papp V."/>
            <person name="Albert L."/>
            <person name="Andreopoulos W."/>
            <person name="Angelini C."/>
            <person name="Antonin V."/>
            <person name="Barry K.W."/>
            <person name="Bougher N.L."/>
            <person name="Buchanan P."/>
            <person name="Buyck B."/>
            <person name="Bense V."/>
            <person name="Catcheside P."/>
            <person name="Chovatia M."/>
            <person name="Cooper J."/>
            <person name="Damon W."/>
            <person name="Desjardin D."/>
            <person name="Finy P."/>
            <person name="Geml J."/>
            <person name="Haridas S."/>
            <person name="Hughes K."/>
            <person name="Justo A."/>
            <person name="Karasinski D."/>
            <person name="Kautmanova I."/>
            <person name="Kiss B."/>
            <person name="Kocsube S."/>
            <person name="Kotiranta H."/>
            <person name="LaButti K.M."/>
            <person name="Lechner B.E."/>
            <person name="Liimatainen K."/>
            <person name="Lipzen A."/>
            <person name="Lukacs Z."/>
            <person name="Mihaltcheva S."/>
            <person name="Morgado L.N."/>
            <person name="Niskanen T."/>
            <person name="Noordeloos M.E."/>
            <person name="Ohm R.A."/>
            <person name="Ortiz-Santana B."/>
            <person name="Ovrebo C."/>
            <person name="Racz N."/>
            <person name="Riley R."/>
            <person name="Savchenko A."/>
            <person name="Shiryaev A."/>
            <person name="Soop K."/>
            <person name="Spirin V."/>
            <person name="Szebenyi C."/>
            <person name="Tomsovsky M."/>
            <person name="Tulloss R.E."/>
            <person name="Uehling J."/>
            <person name="Grigoriev I.V."/>
            <person name="Vagvolgyi C."/>
            <person name="Papp T."/>
            <person name="Martin F.M."/>
            <person name="Miettinen O."/>
            <person name="Hibbett D.S."/>
            <person name="Nagy L.G."/>
        </authorList>
    </citation>
    <scope>NUCLEOTIDE SEQUENCE [LARGE SCALE GENOMIC DNA]</scope>
    <source>
        <strain evidence="1 2">CBS 962.96</strain>
    </source>
</reference>
<dbReference type="Proteomes" id="UP000297245">
    <property type="component" value="Unassembled WGS sequence"/>
</dbReference>
<sequence length="238" mass="27128">MSSADGLMEKYGLQAVTNHAYNFPKKTRGCADVFIVTLEQFFMSKEGHLTRFAKFIRNWTFSRWAFLVVIDKAHLIPIFSLPRYGISPFRPAYGKLDEIKTMLGPAVIQAGMTATAPCYMLKSIESRVLRPNYINLSTTLNCSNITYATHCVPGGIDLLENYGCFFSSPFVFKTQKRVLIFHDNKELTVKIARYQDNLLPPQHRGRGEVVRHYHSLMSTDYLKDAHDAFTKPDGKCKI</sequence>
<proteinExistence type="predicted"/>
<dbReference type="AlphaFoldDB" id="A0A4V4HGK2"/>
<dbReference type="OrthoDB" id="5952536at2759"/>
<name>A0A4V4HGK2_DENBC</name>
<dbReference type="InterPro" id="IPR027417">
    <property type="entry name" value="P-loop_NTPase"/>
</dbReference>
<organism evidence="1 2">
    <name type="scientific">Dendrothele bispora (strain CBS 962.96)</name>
    <dbReference type="NCBI Taxonomy" id="1314807"/>
    <lineage>
        <taxon>Eukaryota</taxon>
        <taxon>Fungi</taxon>
        <taxon>Dikarya</taxon>
        <taxon>Basidiomycota</taxon>
        <taxon>Agaricomycotina</taxon>
        <taxon>Agaricomycetes</taxon>
        <taxon>Agaricomycetidae</taxon>
        <taxon>Agaricales</taxon>
        <taxon>Agaricales incertae sedis</taxon>
        <taxon>Dendrothele</taxon>
    </lineage>
</organism>
<evidence type="ECO:0000313" key="2">
    <source>
        <dbReference type="Proteomes" id="UP000297245"/>
    </source>
</evidence>
<evidence type="ECO:0000313" key="1">
    <source>
        <dbReference type="EMBL" id="THU99175.1"/>
    </source>
</evidence>
<dbReference type="SUPFAM" id="SSF52540">
    <property type="entry name" value="P-loop containing nucleoside triphosphate hydrolases"/>
    <property type="match status" value="1"/>
</dbReference>
<dbReference type="Gene3D" id="3.40.50.300">
    <property type="entry name" value="P-loop containing nucleotide triphosphate hydrolases"/>
    <property type="match status" value="1"/>
</dbReference>